<reference evidence="2 3" key="1">
    <citation type="submission" date="2019-04" db="EMBL/GenBank/DDBJ databases">
        <title>Genome sequencing of Clostridium botulinum Groups I-IV and Clostridium butyricum.</title>
        <authorList>
            <person name="Brunt J."/>
            <person name="Van Vliet A.H.M."/>
            <person name="Stringer S.C."/>
            <person name="Carter A.T."/>
            <person name="Peck M.W."/>
        </authorList>
    </citation>
    <scope>NUCLEOTIDE SEQUENCE [LARGE SCALE GENOMIC DNA]</scope>
    <source>
        <strain evidence="2 3">CB-K-33E</strain>
    </source>
</reference>
<dbReference type="EMBL" id="SWVK01000032">
    <property type="protein sequence ID" value="NFN36785.1"/>
    <property type="molecule type" value="Genomic_DNA"/>
</dbReference>
<dbReference type="OrthoDB" id="9803238at2"/>
<gene>
    <name evidence="2" type="primary">neuC</name>
    <name evidence="2" type="ORF">FDB51_17100</name>
</gene>
<dbReference type="PANTHER" id="PTHR43174:SF3">
    <property type="entry name" value="UDP-N-ACETYLGLUCOSAMINE 2-EPIMERASE"/>
    <property type="match status" value="1"/>
</dbReference>
<dbReference type="PANTHER" id="PTHR43174">
    <property type="entry name" value="UDP-N-ACETYLGLUCOSAMINE 2-EPIMERASE"/>
    <property type="match status" value="1"/>
</dbReference>
<dbReference type="GO" id="GO:0006047">
    <property type="term" value="P:UDP-N-acetylglucosamine metabolic process"/>
    <property type="evidence" value="ECO:0007669"/>
    <property type="project" value="InterPro"/>
</dbReference>
<accession>A0A0M1LR68</accession>
<evidence type="ECO:0000259" key="1">
    <source>
        <dbReference type="Pfam" id="PF02350"/>
    </source>
</evidence>
<sequence length="381" mass="43225">MKKILAITGIRSDYDLMSNLFKKIDSDDYFELKLLVCGAHLSKTYGNTVDLIEKDGLSILIKIESLIDSDSKSSRLKTASIMLQNSIDIVSSYSPDLIIYAGDREEVLIGSMLGAFLGIPSAHFYGGDYTKSGLVDNELRSAASKLSSIHFVSTYEHKKRVMNIGEPEYRIFQIGSPALDKFKTEKIQSMSTIYKNLNIEPFNNFALVIYHPLDEKSYVTFNNILKCLKERKIKAFISYPNTDSGNKEIINVIEKYKNDKDFYFYKNLDRNTFINIYRNASFQIGNSSAGIVEAACVGIPVINIGLRQEGRAANENVIFVSDEYNEVKNGIEKALDKDFINKCKNIKNIYGDSNSSEKAYEILKKLEYKDYLLKLEDPNEM</sequence>
<feature type="domain" description="UDP-N-acetylglucosamine 2-epimerase" evidence="1">
    <location>
        <begin position="22"/>
        <end position="364"/>
    </location>
</feature>
<dbReference type="Pfam" id="PF02350">
    <property type="entry name" value="Epimerase_2"/>
    <property type="match status" value="1"/>
</dbReference>
<organism evidence="2 3">
    <name type="scientific">Clostridium botulinum</name>
    <dbReference type="NCBI Taxonomy" id="1491"/>
    <lineage>
        <taxon>Bacteria</taxon>
        <taxon>Bacillati</taxon>
        <taxon>Bacillota</taxon>
        <taxon>Clostridia</taxon>
        <taxon>Eubacteriales</taxon>
        <taxon>Clostridiaceae</taxon>
        <taxon>Clostridium</taxon>
    </lineage>
</organism>
<proteinExistence type="predicted"/>
<dbReference type="InterPro" id="IPR020004">
    <property type="entry name" value="UDP-GlcNAc_Epase"/>
</dbReference>
<evidence type="ECO:0000313" key="3">
    <source>
        <dbReference type="Proteomes" id="UP000473681"/>
    </source>
</evidence>
<name>A0A0M1LR68_CLOBO</name>
<evidence type="ECO:0000313" key="2">
    <source>
        <dbReference type="EMBL" id="NFN36785.1"/>
    </source>
</evidence>
<dbReference type="EC" id="3.2.1.183" evidence="2"/>
<dbReference type="GO" id="GO:0004553">
    <property type="term" value="F:hydrolase activity, hydrolyzing O-glycosyl compounds"/>
    <property type="evidence" value="ECO:0007669"/>
    <property type="project" value="InterPro"/>
</dbReference>
<dbReference type="AlphaFoldDB" id="A0A0M1LR68"/>
<dbReference type="InterPro" id="IPR029767">
    <property type="entry name" value="WecB-like"/>
</dbReference>
<dbReference type="NCBIfam" id="TIGR03568">
    <property type="entry name" value="NeuC_NnaA"/>
    <property type="match status" value="1"/>
</dbReference>
<keyword evidence="2" id="KW-0378">Hydrolase</keyword>
<dbReference type="RefSeq" id="WP_053342761.1">
    <property type="nucleotide sequence ID" value="NZ_JACBDB010000002.1"/>
</dbReference>
<keyword evidence="2" id="KW-0326">Glycosidase</keyword>
<comment type="caution">
    <text evidence="2">The sequence shown here is derived from an EMBL/GenBank/DDBJ whole genome shotgun (WGS) entry which is preliminary data.</text>
</comment>
<protein>
    <submittedName>
        <fullName evidence="2">UDP-N-acetylglucosamine 2-epimerase (Hydrolyzing)</fullName>
        <ecNumber evidence="2">3.2.1.183</ecNumber>
    </submittedName>
</protein>
<dbReference type="SUPFAM" id="SSF53756">
    <property type="entry name" value="UDP-Glycosyltransferase/glycogen phosphorylase"/>
    <property type="match status" value="1"/>
</dbReference>
<dbReference type="Gene3D" id="3.40.50.2000">
    <property type="entry name" value="Glycogen Phosphorylase B"/>
    <property type="match status" value="2"/>
</dbReference>
<dbReference type="InterPro" id="IPR003331">
    <property type="entry name" value="UDP_GlcNAc_Epimerase_2_dom"/>
</dbReference>
<dbReference type="Proteomes" id="UP000473681">
    <property type="component" value="Unassembled WGS sequence"/>
</dbReference>